<evidence type="ECO:0000256" key="5">
    <source>
        <dbReference type="ARBA" id="ARBA00023136"/>
    </source>
</evidence>
<feature type="transmembrane region" description="Helical" evidence="6">
    <location>
        <begin position="108"/>
        <end position="129"/>
    </location>
</feature>
<dbReference type="AlphaFoldDB" id="A0A8H4TNU7"/>
<dbReference type="PANTHER" id="PTHR11266:SF93">
    <property type="entry name" value="INTEGRAL MEMBRANE PROTEIN 25D9-6"/>
    <property type="match status" value="1"/>
</dbReference>
<keyword evidence="5 6" id="KW-0472">Membrane</keyword>
<proteinExistence type="inferred from homology"/>
<dbReference type="Pfam" id="PF04117">
    <property type="entry name" value="Mpv17_PMP22"/>
    <property type="match status" value="1"/>
</dbReference>
<gene>
    <name evidence="7" type="ORF">FSARC_10216</name>
</gene>
<comment type="subcellular location">
    <subcellularLocation>
        <location evidence="1">Membrane</location>
        <topology evidence="1">Multi-pass membrane protein</topology>
    </subcellularLocation>
</comment>
<accession>A0A8H4TNU7</accession>
<evidence type="ECO:0000313" key="8">
    <source>
        <dbReference type="Proteomes" id="UP000622797"/>
    </source>
</evidence>
<protein>
    <recommendedName>
        <fullName evidence="9">Integral membrane protein</fullName>
    </recommendedName>
</protein>
<dbReference type="Proteomes" id="UP000622797">
    <property type="component" value="Unassembled WGS sequence"/>
</dbReference>
<reference evidence="7" key="2">
    <citation type="submission" date="2020-05" db="EMBL/GenBank/DDBJ databases">
        <authorList>
            <person name="Kim H.-S."/>
            <person name="Proctor R.H."/>
            <person name="Brown D.W."/>
        </authorList>
    </citation>
    <scope>NUCLEOTIDE SEQUENCE</scope>
    <source>
        <strain evidence="7">NRRL 20472</strain>
    </source>
</reference>
<evidence type="ECO:0000256" key="6">
    <source>
        <dbReference type="RuleBase" id="RU363053"/>
    </source>
</evidence>
<feature type="transmembrane region" description="Helical" evidence="6">
    <location>
        <begin position="68"/>
        <end position="87"/>
    </location>
</feature>
<organism evidence="7 8">
    <name type="scientific">Fusarium sarcochroum</name>
    <dbReference type="NCBI Taxonomy" id="1208366"/>
    <lineage>
        <taxon>Eukaryota</taxon>
        <taxon>Fungi</taxon>
        <taxon>Dikarya</taxon>
        <taxon>Ascomycota</taxon>
        <taxon>Pezizomycotina</taxon>
        <taxon>Sordariomycetes</taxon>
        <taxon>Hypocreomycetidae</taxon>
        <taxon>Hypocreales</taxon>
        <taxon>Nectriaceae</taxon>
        <taxon>Fusarium</taxon>
        <taxon>Fusarium lateritium species complex</taxon>
    </lineage>
</organism>
<evidence type="ECO:0000313" key="7">
    <source>
        <dbReference type="EMBL" id="KAF4961371.1"/>
    </source>
</evidence>
<evidence type="ECO:0000256" key="3">
    <source>
        <dbReference type="ARBA" id="ARBA00022692"/>
    </source>
</evidence>
<keyword evidence="4 6" id="KW-1133">Transmembrane helix</keyword>
<evidence type="ECO:0000256" key="4">
    <source>
        <dbReference type="ARBA" id="ARBA00022989"/>
    </source>
</evidence>
<dbReference type="GO" id="GO:0005778">
    <property type="term" value="C:peroxisomal membrane"/>
    <property type="evidence" value="ECO:0007669"/>
    <property type="project" value="TreeGrafter"/>
</dbReference>
<reference evidence="7" key="1">
    <citation type="journal article" date="2020" name="BMC Genomics">
        <title>Correction to: Identification and distribution of gene clusters required for synthesis of sphingolipid metabolism inhibitors in diverse species of the filamentous fungus Fusarium.</title>
        <authorList>
            <person name="Kim H.S."/>
            <person name="Lohmar J.M."/>
            <person name="Busman M."/>
            <person name="Brown D.W."/>
            <person name="Naumann T.A."/>
            <person name="Divon H.H."/>
            <person name="Lysoe E."/>
            <person name="Uhlig S."/>
            <person name="Proctor R.H."/>
        </authorList>
    </citation>
    <scope>NUCLEOTIDE SEQUENCE</scope>
    <source>
        <strain evidence="7">NRRL 20472</strain>
    </source>
</reference>
<keyword evidence="3 6" id="KW-0812">Transmembrane</keyword>
<feature type="transmembrane region" description="Helical" evidence="6">
    <location>
        <begin position="168"/>
        <end position="185"/>
    </location>
</feature>
<evidence type="ECO:0000256" key="2">
    <source>
        <dbReference type="ARBA" id="ARBA00006824"/>
    </source>
</evidence>
<name>A0A8H4TNU7_9HYPO</name>
<dbReference type="EMBL" id="JABEXW010000611">
    <property type="protein sequence ID" value="KAF4961371.1"/>
    <property type="molecule type" value="Genomic_DNA"/>
</dbReference>
<keyword evidence="8" id="KW-1185">Reference proteome</keyword>
<comment type="caution">
    <text evidence="7">The sequence shown here is derived from an EMBL/GenBank/DDBJ whole genome shotgun (WGS) entry which is preliminary data.</text>
</comment>
<dbReference type="PANTHER" id="PTHR11266">
    <property type="entry name" value="PEROXISOMAL MEMBRANE PROTEIN 2, PXMP2 MPV17"/>
    <property type="match status" value="1"/>
</dbReference>
<evidence type="ECO:0008006" key="9">
    <source>
        <dbReference type="Google" id="ProtNLM"/>
    </source>
</evidence>
<evidence type="ECO:0000256" key="1">
    <source>
        <dbReference type="ARBA" id="ARBA00004141"/>
    </source>
</evidence>
<comment type="similarity">
    <text evidence="2 6">Belongs to the peroxisomal membrane protein PXMP2/4 family.</text>
</comment>
<sequence length="221" mass="24594">MLIASKPTFRHGLSELLAAYLKNLQLRPLRTKMTAQAVISTLTELISSYIAYGRPGYGPTVTSRVPKMAFYGGFISAPLNHFFMTALQRIFKGRTGFWAKSLESLLTYLLVLPIQNAIYLASMAIIAGANTVQQVRGTLHAALLPMMKVSWAVHPVITAITTQVIPPQFRVVFLNLFGLCISTYFNTRAKMRRVAEARKQAELKASAKDEELDDETFVGHK</sequence>
<dbReference type="OrthoDB" id="860at2759"/>
<dbReference type="InterPro" id="IPR007248">
    <property type="entry name" value="Mpv17_PMP22"/>
</dbReference>